<evidence type="ECO:0000313" key="4">
    <source>
        <dbReference type="Proteomes" id="UP000010959"/>
    </source>
</evidence>
<gene>
    <name evidence="3" type="ORF">RBSWK_05722</name>
</gene>
<feature type="compositionally biased region" description="Polar residues" evidence="1">
    <location>
        <begin position="585"/>
        <end position="604"/>
    </location>
</feature>
<dbReference type="EMBL" id="AMWG01000159">
    <property type="protein sequence ID" value="ELP30331.1"/>
    <property type="molecule type" value="Genomic_DNA"/>
</dbReference>
<dbReference type="Pfam" id="PF16184">
    <property type="entry name" value="Cadherin_3"/>
    <property type="match status" value="1"/>
</dbReference>
<dbReference type="Gene3D" id="3.40.50.880">
    <property type="match status" value="1"/>
</dbReference>
<evidence type="ECO:0000256" key="1">
    <source>
        <dbReference type="SAM" id="MobiDB-lite"/>
    </source>
</evidence>
<dbReference type="Pfam" id="PF19077">
    <property type="entry name" value="Big_13"/>
    <property type="match status" value="1"/>
</dbReference>
<protein>
    <recommendedName>
        <fullName evidence="2">Bacterial Ig-like domain-containing protein</fullName>
    </recommendedName>
</protein>
<evidence type="ECO:0000313" key="3">
    <source>
        <dbReference type="EMBL" id="ELP30331.1"/>
    </source>
</evidence>
<dbReference type="SUPFAM" id="SSF52317">
    <property type="entry name" value="Class I glutamine amidotransferase-like"/>
    <property type="match status" value="1"/>
</dbReference>
<dbReference type="SMART" id="SM00710">
    <property type="entry name" value="PbH1"/>
    <property type="match status" value="12"/>
</dbReference>
<feature type="domain" description="Bacterial Ig-like" evidence="2">
    <location>
        <begin position="790"/>
        <end position="895"/>
    </location>
</feature>
<reference evidence="3 4" key="1">
    <citation type="journal article" date="2013" name="Mar. Genomics">
        <title>Expression of sulfatases in Rhodopirellula baltica and the diversity of sulfatases in the genus Rhodopirellula.</title>
        <authorList>
            <person name="Wegner C.E."/>
            <person name="Richter-Heitmann T."/>
            <person name="Klindworth A."/>
            <person name="Klockow C."/>
            <person name="Richter M."/>
            <person name="Achstetter T."/>
            <person name="Glockner F.O."/>
            <person name="Harder J."/>
        </authorList>
    </citation>
    <scope>NUCLEOTIDE SEQUENCE [LARGE SCALE GENOMIC DNA]</scope>
    <source>
        <strain evidence="3 4">SWK14</strain>
    </source>
</reference>
<feature type="non-terminal residue" evidence="3">
    <location>
        <position position="5418"/>
    </location>
</feature>
<name>L7CB46_RHOBT</name>
<dbReference type="InterPro" id="IPR006626">
    <property type="entry name" value="PbH1"/>
</dbReference>
<comment type="caution">
    <text evidence="3">The sequence shown here is derived from an EMBL/GenBank/DDBJ whole genome shotgun (WGS) entry which is preliminary data.</text>
</comment>
<sequence length="5418" mass="539472">MSIRPSHHNFAGNTQNTSVARMQKMRERFNRWEHKANERRSMFIERQKARVERYRDAFRGSWISKIGLGMVAIWNFITNPPFYVKIEKRPAVPFTAMLPFGISFGKRSSKRSAPRFASTQQAGVSVEALEQRQLLAADILDVQDRSGNDVSSFVGNAGAAADTASTNDITPTITGTYSGTPANDVFVFDQFGDEVAGTMNENEGAGTWTFTPDLAISDGDTLSVMEAAVGTTSYTVEDAVTVSFEKKVAVAHHGSNTGGFSVTASQLNDNSHYKFNAAVVPTSALHSASALAAFDVVVIGGDGLSGSSQLNDTSFANALSDWVEVDGGGVVMTGFGLFGSLASPSFKTAVDDIIPVITNASFGYSGGSFSNPSPHGGSYAAAAASHFINVGVSGFGLGSGSAPAEWENTGGTAVDSGATLVGTLSGRTVAAAKEAGDGKGVWLGPAYTIRNGTSFPANQLRSGSADRLLENAVYWASDSTAPTAEIFARETPSTVDTNSDTLVFDIRFSEDVTGVDANDFDIVGTSATGVLSAVSGLHYTLTVSGGDLPSLDGTVSLNLASGATIEDTAGNDLVIAEPAIDESYNVDNTAPTAPTAGDQTANNETTEPTITGTATLLAGESLSVTVGGATYDNVTVSGGSWSIDLETATPDSGTLSLTETGHTITATVADAAGNTAQGTGTLTIDNTDPTVPTADDQTANNETTEPTITGTATLLAGESLSVTVGGATYDNVTVSSGNWSIDLETATPDSGTLSLASEADYTVTATVTDAAGNTAQGTGTLTIDNTDPTIPTVNLNASADTGELNDDDVTAEVNPQIAVTGEPDATVFIDWGQGDGPETPGGIPTGGTTNRTYSDGAGFDTDGYQSDGNYTITVYLVDAAGNQSPSATLNVTIDTSVADGSAAEVAGDSDYSIGETITFEVTFAENVFVDETDGAPTLTLSNGASATYSTGSGTPTLSFNYTVTESASEDTDDLEVTGLVVPDNSTGDPSYIRDIAGNDADITLPTDLNIEVDTATITIDEIEGNDVIDDSEDIDVVLSGTTTGIEVGQSVTITIEDSSNAVVFGPETTQVQSDGSWVLQPDVDLSILDDEASFTLKVSVSDQAQAPNTVTAERVFTTDDNSAPQAVLNVGLTVSSGQINVAIGNTALQFADGTASPAQIVFTVTTAPAGTLWLDADGSGSVDNGETALGVNDTFTQADIDADRLKYTHDGATDPDGFDFTVSDALGNVSSTQSFAIDLGAASDSSDRSFLLIDSLYTFSSNPYYRNAASQGTIQPILDTGEFDSGQFLNLYNVSSSYAPPLSFLKQFDAVIVSSWYGLNNSIPLGNVLASYVDAGFGVVEMGRTAIGSTYGSGAYRPRGAWTANNFNTLTPIGSNNASYGSTRSLGTVFDTTHPIMEGVTSFQSRFNGVLLPSTGNTTIANYNVSSPYYPLVVENTSATTFGSIVALNFQPQSYNYFPGHGWNPSTQGGLLMANALSYVAPDTSVSLSGNTLSLSAVGDVNDDLSITSDGSTITITDPTNRLAAGAGTLVNPHTLNIPVGSIDTLVVDTGDGNDTVTLDVGLLDGLNVVFNGGTGGSDDDRLIINGSAPDGTFDEIAFDAANVFTTGNDDFSGTIVFTEGGSTYSTISYTGLEPIVVTPTATVVTIDLSNTDDVATLGLSSTSGLLEITNDNGTFEDLTFTPPTGTGKAININLDSGDDDLTIEDIASAYSGGELNVDGGAGSDDVIVDPGATSGDFTFDGGESASDNDTLEITGGNVSQFAYTFDDAATNTDDDFAGDITLTGTDAGTIRYTGLEPVIQSTAAADVVLTLPDGDTTSTLSATANPNEYILSSGDFEDITFTLTSSGNVTINGGSGTDVLNLSAMDLPGDLDINLGAGDTLNVNGDLLVDGALNMDADTITATADVEADSAISIIGRGNVTLQTVTASNDAVKIQAGGTGPGNLLVDEIVGATNLDLDADGTLTIQTSAIASITMDLFASGDITVDTINPSATGGVVMESTGGRILSESGATGLISGGNLNLTADQGIDVRTNVLSVDAENASMGAIEIAQEVNSLTLNKIDNNASGGSVVITNTQAITTSVSESVSADGGNISIESTNNSVTISQPVFTTGAGTIALTATGGVAINGAAEVTADTGAITITADSDADDSGSFTIVGSSTYVSTNNATDNALVVTAADMTLGGLAPLSGGSLVSPSGRTQLLNSAANQTFTLGSGIGSHIKLTAAELDQVTADSLKIGKADSGAIEIKGAIAPVGTSTLILETGSTITDDPALPNPGSITETNLKIVAGGTVDLDGANDVDNLVAAVSGSGNSFTFNDLNALTIPSDTNAIDGTPAMAADPGIVTNGGAVTLKSESLTIDSGIDTTTDAVVTLIQDNLDVNATVDAGTADINIRPVSADTVISLGGADATGTPDTLGLEQDDFDNLFTSGFVRIGASAALTIGATADDVPVNNGNISFDGFIEEQLSPVNFNKMSLITEGAVVDNFSGGTVDLFVDQLAIRAGSGIGTLADAIDVQTDLFSAVNSTSGDIHVRNETRTDIGTVDTLVGVTNSVSNGQILFDVDAAGDTGQLIVRDPVTAADGDINISTDGSVTLNANGDISSGGGNVSITTNTSSAGTDPTADGLITMSDGTVVDAGSGTIALNAYGNVALGRVITTNNTASAVLIDSSDGAISEVGDTDGADIEATGSDAVVTLNAATGIGTMVAPIDTDIAKLVVSNSASGDVYIEEANSLKINGIDQDGGLVNVKTLNGFLDVVQGTGVSTTTGSVTLTAEKTTAGSASIVINDPIQSDSGAVVITASDSVSFGAPNTVSTDANVSVTATGQSISMNNGALINAGSGLIDLSANGNITLGGLLTTNTTAAALNKTDPSMSTAAIVVITATGSILDAGDTHLEVSTVGGSPQGGAVLIAELGSIGATGNPLEMNVGSIGAKSLSEIVLDSDGDILIDCLISDSDITVTAGGTINDLQNDALADLDAGGTITLEATTGIGGNPGTPATVADAAGRLELAAGNTLIASTTDAGTANGDILLAGLGDLTLQSVTTANGAVDVTAAGKITATLVETKTTNSDANDITLVTTAGGDIEVVALDAGADGDITLTAAGAITEDGMPGTVAAGDVLTASAAGAITLDTNVNSITATTSAAGDIDIDESTGVELTNIATNDGTVNVVAATGDVTIVSVTSAGTDKDVTIEATAGSILDQDDNTDVDITATGEIILTAGANIHGTGTGTDGDDNRLEVAAGSIVTANSTTAGNVRLTAPGAITLKNIDATSGDVDVTTTTGGDILIGAIDASGTVTLNSSAAINDADDDLTADITATTVSLEAVGDIGGSAMVTTADTEGRLEIAGGSVSANSTGTGDIVLRGTADITFTSVTTNDGLVDVDSTGNQITVAGTGISAVGGGIKAVAAGIKLSANLQTDGDAIDLNGPVVIDGNRLIDTKSGDNDNAGLVLITGTIDGMDTATNTDVLTINATADTNTAGAVTITGIVGGTTPLDSIDIDGAAIDVQSAVTVDDGGIDVNGSGIQIGGNLTTEGSVVNLTGPVTLTNADATTTIDTANTSATGGVVTIDGTVDGSNLGSENLVIDTSGTSFKANVFLKAAVGGTTRLGGLDVTADTLEVTGDILTDSTGTGVDADGEINFVNVTTLDLTDGQTIEIDSDAPTGNSDAGQIILTGAADLDINEPTVDLVIDARADGTGDSKNVTLNNVTVKSLNVAGDKVTFEGLVTIKGRDGAGNSLRVDAKDVEFTDGARIVVDGEMVGDTGNVLIAGKAGDTGTLTLAATGTDALPVIDVTDAEAAGGTVTIDSNFTVVELCDDIATAGGAIAIHSPVELCEDVTLDTTGNSTAAGANITISNTITDDATGGPHSLDLIGGTGGDVNLTGNITIGRLDIQSANIVDLPSVSTDGEGAAGGIDIGSTAAVNRIDLNGATLDSGANDPTVAGAISLNSADIDLAASVTLDATTSGTTDGAITIGDSANPSAVDASAAGAEGLTIESGDGALTVHSDLGDNTRLGAVDVNSSGGTITWNGDIATQGGAVDFTGVTGAIDVTGNDGAQWTIDTNDGASGNGGNIDFGMNATITADGVALVFDATASSTDADVILPASIAAASVDVDADQITAGDVVTTGGNIDLNATATTGTAIFFNGSTIDTTNGGTEATAGLIVLTSAGGNLLLNNAGGTVSFITDATTTDANITIAIPVEDTADEPLTLTAGDAEVAINETIGADDPIGLLTINADNIIFDADVDAAGIAATGQSSIEIGTTGAVVLDVNNVQSSFNSPFIDANVGSTIIDSTGGEDTAVLFRPLAASDSFDIGDDTIGSSDRVSDAAIASVQPSVGSLQIGYAGTQSGLIQINGGSITAGTSGSGVVVNTNLIVHADTGGAGGIVLTDDIDASSNGKSITFNLGSSNDVEVNGDLALVTDDGGSVTINGDVLLASGASATLTIDSDQDSDGTGGSVTVSGLIRDFSNAGDRNIAVTAGDGDITLGGTTSDSISGFSSGRFGSVSLDTTGVVVVNSSVTATQVVVGAADTPSAVTFNESLDLDNGAAGNVLDITVAATGTVTFAGDADLTTANGGNVDINSAGAGGSVTINDTAAGSWSIDGSVNIDGNFGNVDLGEDITTNGGAISISSPTTLTKNIALDTTASGTATTGANISLAAVTASGVASAETVTMDAGTDGDISVTGQIGANRLGLVTITNANDVVFDDTANNPAQVTGLTVTESSTFTAAEQIDTTADISIVADDANSPDLATTTSVTLTGGVELGGANLAIQAASDVVFSAPILSTPDAGTETVTVSGITAATEINLGDAGGGLDISEASLAQIQSTVTKILIGEAGNQTGKITVADGADNDGTLTVLTALTLEAAGASGAGIDVQASITTAGNFTVEGGNGFSVNATSVTITTAGGDATINDTVTFATDGNGLAINTTGTTDGAIDINGSVEANNTGAQAENLTLTAGTGDVTLGGTGDTFGTTATADDRLGTISIVSANDVTVNASIVAQVFDQDTGNTGSTTTFKAAVDLDQGSAGDVLRLDDVPNVTFEDAAAVTTANGGNVFLDGDNTGDLIIGTGGMTLDGSFTEQQYQSVQLNGTITANGINISSKLELSTNLELTAATGDISVGNICGDEDDKDAIYDVTITATDGTVSVGQIGIDASSDDINEVTLTGSDGVTLNGNIFTGEGDTGEGNATGNVSIVGAATLGADILIDTTDTETMAPGSATGNAGSVSFSSTINGTNVSGESLTIIADDVTGDGAVTLSGAAGVTKSLEFVDIAGAAVQVDAIQTNGLINLLGSSIKLSGNLQTDGGSVELNGPVTVNGADIKIDTELNDNEDAGTVTINGTINGMTADVDGLTIDATTTVGSDAAVTINGVVGGGALDLDKFVIKGDAIDLKEAITVHDGGIDVAGSTITLNDNL</sequence>
<evidence type="ECO:0000259" key="2">
    <source>
        <dbReference type="Pfam" id="PF19077"/>
    </source>
</evidence>
<feature type="region of interest" description="Disordered" evidence="1">
    <location>
        <begin position="585"/>
        <end position="606"/>
    </location>
</feature>
<dbReference type="InterPro" id="IPR013783">
    <property type="entry name" value="Ig-like_fold"/>
</dbReference>
<proteinExistence type="predicted"/>
<dbReference type="Proteomes" id="UP000010959">
    <property type="component" value="Unassembled WGS sequence"/>
</dbReference>
<dbReference type="PROSITE" id="PS51854">
    <property type="entry name" value="CSPG"/>
    <property type="match status" value="1"/>
</dbReference>
<dbReference type="InterPro" id="IPR039005">
    <property type="entry name" value="CSPG_rpt"/>
</dbReference>
<organism evidence="3 4">
    <name type="scientific">Rhodopirellula baltica SWK14</name>
    <dbReference type="NCBI Taxonomy" id="993516"/>
    <lineage>
        <taxon>Bacteria</taxon>
        <taxon>Pseudomonadati</taxon>
        <taxon>Planctomycetota</taxon>
        <taxon>Planctomycetia</taxon>
        <taxon>Pirellulales</taxon>
        <taxon>Pirellulaceae</taxon>
        <taxon>Rhodopirellula</taxon>
    </lineage>
</organism>
<feature type="compositionally biased region" description="Polar residues" evidence="1">
    <location>
        <begin position="680"/>
        <end position="702"/>
    </location>
</feature>
<dbReference type="Gene3D" id="2.60.40.10">
    <property type="entry name" value="Immunoglobulins"/>
    <property type="match status" value="4"/>
</dbReference>
<accession>L7CB46</accession>
<dbReference type="RefSeq" id="WP_007340270.1">
    <property type="nucleotide sequence ID" value="NZ_AMWG01000159.1"/>
</dbReference>
<feature type="region of interest" description="Disordered" evidence="1">
    <location>
        <begin position="680"/>
        <end position="704"/>
    </location>
</feature>
<dbReference type="InterPro" id="IPR029062">
    <property type="entry name" value="Class_I_gatase-like"/>
</dbReference>
<dbReference type="InterPro" id="IPR044016">
    <property type="entry name" value="Big_13"/>
</dbReference>